<organism evidence="2 3">
    <name type="scientific">Dibothriocephalus latus</name>
    <name type="common">Fish tapeworm</name>
    <name type="synonym">Diphyllobothrium latum</name>
    <dbReference type="NCBI Taxonomy" id="60516"/>
    <lineage>
        <taxon>Eukaryota</taxon>
        <taxon>Metazoa</taxon>
        <taxon>Spiralia</taxon>
        <taxon>Lophotrochozoa</taxon>
        <taxon>Platyhelminthes</taxon>
        <taxon>Cestoda</taxon>
        <taxon>Eucestoda</taxon>
        <taxon>Diphyllobothriidea</taxon>
        <taxon>Diphyllobothriidae</taxon>
        <taxon>Dibothriocephalus</taxon>
    </lineage>
</organism>
<sequence length="215" mass="23109">MSQNPLVMLARTCQNIGLEHHKSSERSKLSSPFSGVNGPYNSHSNSLGELNLFPMNQQLTPPTVSAASRSCINLSTTHRLSPPTGFSSPIGSTSSTTTTATFVPPISPTVTTNKDHDRKSLSGDEADLQAHPSSDSLIQLARLSSNLKLSGDRQKRNKPADSRLQTTYSRQQKRVRRQSFSRPASGIPTSKPLDFTVHPTAAAAAAAAMASQRRS</sequence>
<dbReference type="OrthoDB" id="6273824at2759"/>
<gene>
    <name evidence="2" type="ORF">DILT_LOCUS1768</name>
</gene>
<proteinExistence type="predicted"/>
<reference evidence="2 3" key="1">
    <citation type="submission" date="2018-11" db="EMBL/GenBank/DDBJ databases">
        <authorList>
            <consortium name="Pathogen Informatics"/>
        </authorList>
    </citation>
    <scope>NUCLEOTIDE SEQUENCE [LARGE SCALE GENOMIC DNA]</scope>
</reference>
<protein>
    <submittedName>
        <fullName evidence="2">Uncharacterized protein</fullName>
    </submittedName>
</protein>
<feature type="region of interest" description="Disordered" evidence="1">
    <location>
        <begin position="147"/>
        <end position="194"/>
    </location>
</feature>
<evidence type="ECO:0000256" key="1">
    <source>
        <dbReference type="SAM" id="MobiDB-lite"/>
    </source>
</evidence>
<feature type="compositionally biased region" description="Basic and acidic residues" evidence="1">
    <location>
        <begin position="113"/>
        <end position="122"/>
    </location>
</feature>
<keyword evidence="3" id="KW-1185">Reference proteome</keyword>
<feature type="non-terminal residue" evidence="2">
    <location>
        <position position="215"/>
    </location>
</feature>
<dbReference type="AlphaFoldDB" id="A0A3P6R9D2"/>
<evidence type="ECO:0000313" key="2">
    <source>
        <dbReference type="EMBL" id="VDK50065.1"/>
    </source>
</evidence>
<dbReference type="EMBL" id="UYRU01014307">
    <property type="protein sequence ID" value="VDK50065.1"/>
    <property type="molecule type" value="Genomic_DNA"/>
</dbReference>
<feature type="compositionally biased region" description="Basic and acidic residues" evidence="1">
    <location>
        <begin position="150"/>
        <end position="161"/>
    </location>
</feature>
<dbReference type="Proteomes" id="UP000281553">
    <property type="component" value="Unassembled WGS sequence"/>
</dbReference>
<feature type="region of interest" description="Disordered" evidence="1">
    <location>
        <begin position="80"/>
        <end position="135"/>
    </location>
</feature>
<accession>A0A3P6R9D2</accession>
<evidence type="ECO:0000313" key="3">
    <source>
        <dbReference type="Proteomes" id="UP000281553"/>
    </source>
</evidence>
<feature type="compositionally biased region" description="Low complexity" evidence="1">
    <location>
        <begin position="81"/>
        <end position="104"/>
    </location>
</feature>
<name>A0A3P6R9D2_DIBLA</name>